<dbReference type="PANTHER" id="PTHR48048:SF23">
    <property type="entry name" value="GLYCOSYLTRANSFERASE"/>
    <property type="match status" value="1"/>
</dbReference>
<dbReference type="EnsemblPlants" id="Zm00001eb135190_T001">
    <property type="protein sequence ID" value="Zm00001eb135190_P001"/>
    <property type="gene ID" value="Zm00001eb135190"/>
</dbReference>
<dbReference type="InterPro" id="IPR002213">
    <property type="entry name" value="UDP_glucos_trans"/>
</dbReference>
<comment type="similarity">
    <text evidence="1 3">Belongs to the UDP-glycosyltransferase family.</text>
</comment>
<dbReference type="Proteomes" id="UP000007305">
    <property type="component" value="Chromosome 3"/>
</dbReference>
<evidence type="ECO:0000313" key="5">
    <source>
        <dbReference type="EnsemblPlants" id="Zm00001eb135190_P001"/>
    </source>
</evidence>
<dbReference type="Gene3D" id="3.40.50.2000">
    <property type="entry name" value="Glycogen Phosphorylase B"/>
    <property type="match status" value="2"/>
</dbReference>
<protein>
    <recommendedName>
        <fullName evidence="4">Glycosyltransferase</fullName>
        <ecNumber evidence="4">2.4.1.-</ecNumber>
    </recommendedName>
</protein>
<dbReference type="SUPFAM" id="SSF53756">
    <property type="entry name" value="UDP-Glycosyltransferase/glycogen phosphorylase"/>
    <property type="match status" value="1"/>
</dbReference>
<sequence length="535" mass="57062">MEKTTVVLYPGAGVGHLAPMLELAKALLRHAGDQVDVAIVVVEPPVYADGFAATVARAKASNASVACHVLPPPASDGGAEPDDPLTRLLRFLRATNAPLRDFLRALSASRRVQAIVLDMFCAGALDVAADLGLPAYFHFASGAAGLAYFLGLPAMRASVGTSFAELGGSTVLSFPGVPPLTVADLPQGVLNDSEACRVIMGAAARMPDARGILINSFESLEPRAMRALRDGLCVPGRATPPVYCVGPMVSPGGDGAGHECLRWLDAQPDRSVVFLCFGSLGTFPKRQLEEIAVGLERSGQRFLWVVRSPPGGPPADDVRALLPAGFAERTEGRGLVVASWAPQVDVLRHRAAGAFVTHCGWNSTLEGVVAGLPLLCWPLYAEQRMNKVRIVEEMKLGVEVRRDGEGLVTAQEVEAKVRWVMQDSDGARELKERAEAARARAAEALAEGGPSRAAFLEFVLDLLASEAFLKFVVDLSASEGMVNVGMATSQIRIGCCKYPSVAISTVTDNIRPQLYLRLEIHIHAHAHRVLDIHRI</sequence>
<name>A0A804N4V0_MAIZE</name>
<dbReference type="AlphaFoldDB" id="A0A804N4V0"/>
<dbReference type="CDD" id="cd03784">
    <property type="entry name" value="GT1_Gtf-like"/>
    <property type="match status" value="1"/>
</dbReference>
<dbReference type="FunCoup" id="A0A804N4V0">
    <property type="interactions" value="153"/>
</dbReference>
<reference evidence="5" key="3">
    <citation type="submission" date="2021-05" db="UniProtKB">
        <authorList>
            <consortium name="EnsemblPlants"/>
        </authorList>
    </citation>
    <scope>IDENTIFICATION</scope>
    <source>
        <strain evidence="5">cv. B73</strain>
    </source>
</reference>
<accession>A0A804N4V0</accession>
<dbReference type="PANTHER" id="PTHR48048">
    <property type="entry name" value="GLYCOSYLTRANSFERASE"/>
    <property type="match status" value="1"/>
</dbReference>
<dbReference type="GO" id="GO:0035251">
    <property type="term" value="F:UDP-glucosyltransferase activity"/>
    <property type="evidence" value="ECO:0007669"/>
    <property type="project" value="InterPro"/>
</dbReference>
<proteinExistence type="evidence at protein level"/>
<evidence type="ECO:0000256" key="2">
    <source>
        <dbReference type="ARBA" id="ARBA00022679"/>
    </source>
</evidence>
<dbReference type="FunFam" id="3.40.50.2000:FF:000020">
    <property type="entry name" value="Glycosyltransferase"/>
    <property type="match status" value="1"/>
</dbReference>
<dbReference type="InterPro" id="IPR050481">
    <property type="entry name" value="UDP-glycosyltransf_plant"/>
</dbReference>
<keyword evidence="2 3" id="KW-0808">Transferase</keyword>
<dbReference type="PROSITE" id="PS00375">
    <property type="entry name" value="UDPGT"/>
    <property type="match status" value="1"/>
</dbReference>
<evidence type="ECO:0000256" key="3">
    <source>
        <dbReference type="RuleBase" id="RU003718"/>
    </source>
</evidence>
<dbReference type="Gramene" id="Zm00001eb135190_T001">
    <property type="protein sequence ID" value="Zm00001eb135190_P001"/>
    <property type="gene ID" value="Zm00001eb135190"/>
</dbReference>
<reference evidence="5" key="2">
    <citation type="submission" date="2019-07" db="EMBL/GenBank/DDBJ databases">
        <authorList>
            <person name="Seetharam A."/>
            <person name="Woodhouse M."/>
            <person name="Cannon E."/>
        </authorList>
    </citation>
    <scope>NUCLEOTIDE SEQUENCE [LARGE SCALE GENOMIC DNA]</scope>
    <source>
        <strain evidence="5">cv. B73</strain>
    </source>
</reference>
<dbReference type="OrthoDB" id="5835829at2759"/>
<organism evidence="5 6">
    <name type="scientific">Zea mays</name>
    <name type="common">Maize</name>
    <dbReference type="NCBI Taxonomy" id="4577"/>
    <lineage>
        <taxon>Eukaryota</taxon>
        <taxon>Viridiplantae</taxon>
        <taxon>Streptophyta</taxon>
        <taxon>Embryophyta</taxon>
        <taxon>Tracheophyta</taxon>
        <taxon>Spermatophyta</taxon>
        <taxon>Magnoliopsida</taxon>
        <taxon>Liliopsida</taxon>
        <taxon>Poales</taxon>
        <taxon>Poaceae</taxon>
        <taxon>PACMAD clade</taxon>
        <taxon>Panicoideae</taxon>
        <taxon>Andropogonodae</taxon>
        <taxon>Andropogoneae</taxon>
        <taxon>Tripsacinae</taxon>
        <taxon>Zea</taxon>
    </lineage>
</organism>
<dbReference type="FunFam" id="3.40.50.2000:FF:000082">
    <property type="entry name" value="Glycosyltransferase"/>
    <property type="match status" value="1"/>
</dbReference>
<keyword evidence="6" id="KW-1185">Reference proteome</keyword>
<keyword evidence="7" id="KW-1267">Proteomics identification</keyword>
<dbReference type="InParanoid" id="A0A804N4V0"/>
<dbReference type="EC" id="2.4.1.-" evidence="4"/>
<evidence type="ECO:0000256" key="1">
    <source>
        <dbReference type="ARBA" id="ARBA00009995"/>
    </source>
</evidence>
<dbReference type="InterPro" id="IPR035595">
    <property type="entry name" value="UDP_glycos_trans_CS"/>
</dbReference>
<evidence type="ECO:0000313" key="6">
    <source>
        <dbReference type="Proteomes" id="UP000007305"/>
    </source>
</evidence>
<evidence type="ECO:0000256" key="4">
    <source>
        <dbReference type="RuleBase" id="RU362057"/>
    </source>
</evidence>
<dbReference type="Pfam" id="PF00201">
    <property type="entry name" value="UDPGT"/>
    <property type="match status" value="1"/>
</dbReference>
<gene>
    <name evidence="5" type="primary">LOC100279846</name>
</gene>
<reference evidence="6" key="1">
    <citation type="submission" date="2015-12" db="EMBL/GenBank/DDBJ databases">
        <title>Update maize B73 reference genome by single molecule sequencing technologies.</title>
        <authorList>
            <consortium name="Maize Genome Sequencing Project"/>
            <person name="Ware D."/>
        </authorList>
    </citation>
    <scope>NUCLEOTIDE SEQUENCE [LARGE SCALE GENOMIC DNA]</scope>
    <source>
        <strain evidence="6">cv. B73</strain>
    </source>
</reference>
<keyword evidence="3" id="KW-0328">Glycosyltransferase</keyword>
<dbReference type="GO" id="GO:0016757">
    <property type="term" value="F:glycosyltransferase activity"/>
    <property type="evidence" value="ECO:0000318"/>
    <property type="project" value="GO_Central"/>
</dbReference>
<evidence type="ECO:0007829" key="7">
    <source>
        <dbReference type="PeptideAtlas" id="A0A804N4V0"/>
    </source>
</evidence>